<dbReference type="PROSITE" id="PS00107">
    <property type="entry name" value="PROTEIN_KINASE_ATP"/>
    <property type="match status" value="1"/>
</dbReference>
<dbReference type="Proteomes" id="UP000006860">
    <property type="component" value="Chromosome"/>
</dbReference>
<evidence type="ECO:0000256" key="1">
    <source>
        <dbReference type="ARBA" id="ARBA00012513"/>
    </source>
</evidence>
<evidence type="ECO:0000313" key="11">
    <source>
        <dbReference type="Proteomes" id="UP000006860"/>
    </source>
</evidence>
<dbReference type="Gene3D" id="1.10.510.10">
    <property type="entry name" value="Transferase(Phosphotransferase) domain 1"/>
    <property type="match status" value="1"/>
</dbReference>
<name>F0SMK4_RUBBR</name>
<feature type="binding site" evidence="7">
    <location>
        <position position="38"/>
    </location>
    <ligand>
        <name>ATP</name>
        <dbReference type="ChEBI" id="CHEBI:30616"/>
    </ligand>
</feature>
<protein>
    <recommendedName>
        <fullName evidence="1">non-specific serine/threonine protein kinase</fullName>
        <ecNumber evidence="1">2.7.11.1</ecNumber>
    </recommendedName>
</protein>
<dbReference type="SMART" id="SM00220">
    <property type="entry name" value="S_TKc"/>
    <property type="match status" value="1"/>
</dbReference>
<dbReference type="PANTHER" id="PTHR43289:SF34">
    <property type="entry name" value="SERINE_THREONINE-PROTEIN KINASE YBDM-RELATED"/>
    <property type="match status" value="1"/>
</dbReference>
<dbReference type="AlphaFoldDB" id="F0SMK4"/>
<sequence>MKPEQVGQYEIERKLGSGGMGTVYLGRHRETGQVAAIKVLPASLAREDGFIARFTREVQAMRSLSSPHIVEIYEDGVDDNETYFYAMEYVEGQTVAQMLRESGRIPWQDVIDYSVQICTALKAAHVSGIVHRDLKPSNLIITPDGVVKLLDFGVAQVFASGKLTKTGGIIGTAEYMSPEQAQGRRATKASDIYSLGAVMYAMLTARPPFSGKTSMEVIHKHRFGVFDRPRTYVPDMPHWLDDVVCQCLEKEPEKRFPDAYVLSLRLKEIVKKVELSSLDMTAATGTLDGTAETMIAGGDDPHAVGGTLMRDLLKAEVAKNQEPNTLQRLFDNTWILIGLLMLTIVGGIFWFQRQSLTPEERFQAGKDLYDSGRLYWREARDDYFIPLLEEEEGDWAEKVEPLLLEIEINELRQEFGLTRLTTRRMANMSDPHRFLHLARSYYEMGDLVRTEAILQQLADLLRGDEEQATLRTAVLEILADLKTKAAERRSEQAKKNPASSPLSKVSLKRAQKYLDEDKPEQARAILQSLIDLYDGDSSAQQDVADARQLLETLRKPTP</sequence>
<evidence type="ECO:0000256" key="3">
    <source>
        <dbReference type="ARBA" id="ARBA00022679"/>
    </source>
</evidence>
<proteinExistence type="predicted"/>
<dbReference type="EMBL" id="CP002546">
    <property type="protein sequence ID" value="ADY57766.1"/>
    <property type="molecule type" value="Genomic_DNA"/>
</dbReference>
<dbReference type="GO" id="GO:0005524">
    <property type="term" value="F:ATP binding"/>
    <property type="evidence" value="ECO:0007669"/>
    <property type="project" value="UniProtKB-UniRule"/>
</dbReference>
<dbReference type="KEGG" id="pbs:Plabr_0136"/>
<dbReference type="PROSITE" id="PS50011">
    <property type="entry name" value="PROTEIN_KINASE_DOM"/>
    <property type="match status" value="1"/>
</dbReference>
<reference evidence="11" key="1">
    <citation type="submission" date="2011-02" db="EMBL/GenBank/DDBJ databases">
        <title>The complete genome of Planctomyces brasiliensis DSM 5305.</title>
        <authorList>
            <person name="Lucas S."/>
            <person name="Copeland A."/>
            <person name="Lapidus A."/>
            <person name="Bruce D."/>
            <person name="Goodwin L."/>
            <person name="Pitluck S."/>
            <person name="Kyrpides N."/>
            <person name="Mavromatis K."/>
            <person name="Pagani I."/>
            <person name="Ivanova N."/>
            <person name="Ovchinnikova G."/>
            <person name="Lu M."/>
            <person name="Detter J.C."/>
            <person name="Han C."/>
            <person name="Land M."/>
            <person name="Hauser L."/>
            <person name="Markowitz V."/>
            <person name="Cheng J.-F."/>
            <person name="Hugenholtz P."/>
            <person name="Woyke T."/>
            <person name="Wu D."/>
            <person name="Tindall B."/>
            <person name="Pomrenke H.G."/>
            <person name="Brambilla E."/>
            <person name="Klenk H.-P."/>
            <person name="Eisen J.A."/>
        </authorList>
    </citation>
    <scope>NUCLEOTIDE SEQUENCE [LARGE SCALE GENOMIC DNA]</scope>
    <source>
        <strain evidence="11">ATCC 49424 / DSM 5305 / JCM 21570 / NBRC 103401 / IFAM 1448</strain>
    </source>
</reference>
<dbReference type="EC" id="2.7.11.1" evidence="1"/>
<keyword evidence="3 10" id="KW-0808">Transferase</keyword>
<keyword evidence="8" id="KW-1133">Transmembrane helix</keyword>
<gene>
    <name evidence="10" type="ordered locus">Plabr_0136</name>
</gene>
<evidence type="ECO:0000256" key="4">
    <source>
        <dbReference type="ARBA" id="ARBA00022741"/>
    </source>
</evidence>
<dbReference type="GO" id="GO:0004674">
    <property type="term" value="F:protein serine/threonine kinase activity"/>
    <property type="evidence" value="ECO:0007669"/>
    <property type="project" value="UniProtKB-KW"/>
</dbReference>
<dbReference type="InterPro" id="IPR011009">
    <property type="entry name" value="Kinase-like_dom_sf"/>
</dbReference>
<evidence type="ECO:0000313" key="10">
    <source>
        <dbReference type="EMBL" id="ADY57766.1"/>
    </source>
</evidence>
<dbReference type="InterPro" id="IPR008271">
    <property type="entry name" value="Ser/Thr_kinase_AS"/>
</dbReference>
<evidence type="ECO:0000256" key="7">
    <source>
        <dbReference type="PROSITE-ProRule" id="PRU10141"/>
    </source>
</evidence>
<evidence type="ECO:0000256" key="5">
    <source>
        <dbReference type="ARBA" id="ARBA00022777"/>
    </source>
</evidence>
<evidence type="ECO:0000256" key="8">
    <source>
        <dbReference type="SAM" id="Phobius"/>
    </source>
</evidence>
<evidence type="ECO:0000256" key="6">
    <source>
        <dbReference type="ARBA" id="ARBA00022840"/>
    </source>
</evidence>
<dbReference type="STRING" id="756272.Plabr_0136"/>
<keyword evidence="4 7" id="KW-0547">Nucleotide-binding</keyword>
<dbReference type="InterPro" id="IPR000719">
    <property type="entry name" value="Prot_kinase_dom"/>
</dbReference>
<dbReference type="Gene3D" id="3.30.200.20">
    <property type="entry name" value="Phosphorylase Kinase, domain 1"/>
    <property type="match status" value="1"/>
</dbReference>
<keyword evidence="11" id="KW-1185">Reference proteome</keyword>
<dbReference type="RefSeq" id="WP_013626510.1">
    <property type="nucleotide sequence ID" value="NC_015174.1"/>
</dbReference>
<feature type="transmembrane region" description="Helical" evidence="8">
    <location>
        <begin position="333"/>
        <end position="351"/>
    </location>
</feature>
<keyword evidence="6 7" id="KW-0067">ATP-binding</keyword>
<keyword evidence="8" id="KW-0472">Membrane</keyword>
<dbReference type="Pfam" id="PF00069">
    <property type="entry name" value="Pkinase"/>
    <property type="match status" value="1"/>
</dbReference>
<keyword evidence="5 10" id="KW-0418">Kinase</keyword>
<dbReference type="HOGENOM" id="CLU_000288_63_44_0"/>
<dbReference type="PROSITE" id="PS00108">
    <property type="entry name" value="PROTEIN_KINASE_ST"/>
    <property type="match status" value="1"/>
</dbReference>
<dbReference type="InterPro" id="IPR017441">
    <property type="entry name" value="Protein_kinase_ATP_BS"/>
</dbReference>
<keyword evidence="8" id="KW-0812">Transmembrane</keyword>
<dbReference type="PANTHER" id="PTHR43289">
    <property type="entry name" value="MITOGEN-ACTIVATED PROTEIN KINASE KINASE KINASE 20-RELATED"/>
    <property type="match status" value="1"/>
</dbReference>
<dbReference type="SUPFAM" id="SSF56112">
    <property type="entry name" value="Protein kinase-like (PK-like)"/>
    <property type="match status" value="1"/>
</dbReference>
<accession>F0SMK4</accession>
<evidence type="ECO:0000256" key="2">
    <source>
        <dbReference type="ARBA" id="ARBA00022527"/>
    </source>
</evidence>
<dbReference type="FunFam" id="1.10.510.10:FF:000021">
    <property type="entry name" value="Serine/threonine protein kinase"/>
    <property type="match status" value="1"/>
</dbReference>
<dbReference type="eggNOG" id="COG0515">
    <property type="taxonomic scope" value="Bacteria"/>
</dbReference>
<keyword evidence="2 10" id="KW-0723">Serine/threonine-protein kinase</keyword>
<evidence type="ECO:0000259" key="9">
    <source>
        <dbReference type="PROSITE" id="PS50011"/>
    </source>
</evidence>
<dbReference type="CDD" id="cd14014">
    <property type="entry name" value="STKc_PknB_like"/>
    <property type="match status" value="1"/>
</dbReference>
<feature type="domain" description="Protein kinase" evidence="9">
    <location>
        <begin position="9"/>
        <end position="270"/>
    </location>
</feature>
<dbReference type="OrthoDB" id="6111975at2"/>
<organism evidence="10 11">
    <name type="scientific">Rubinisphaera brasiliensis (strain ATCC 49424 / DSM 5305 / JCM 21570 / IAM 15109 / NBRC 103401 / IFAM 1448)</name>
    <name type="common">Planctomyces brasiliensis</name>
    <dbReference type="NCBI Taxonomy" id="756272"/>
    <lineage>
        <taxon>Bacteria</taxon>
        <taxon>Pseudomonadati</taxon>
        <taxon>Planctomycetota</taxon>
        <taxon>Planctomycetia</taxon>
        <taxon>Planctomycetales</taxon>
        <taxon>Planctomycetaceae</taxon>
        <taxon>Rubinisphaera</taxon>
    </lineage>
</organism>